<sequence>MRTPKHDGCLAGIPPNNARTRRPQKSQFHHLKWHVLLRGHALRTEKRRSHLSKPGGQNIPTSTGQEHGGVRGRYARITGGSPSCRRLRRNLCSTKKIPVKAQSREMRIRDQWETISRIDDDPARYRGQSRKNQGHPGYGIPHQHQ</sequence>
<protein>
    <submittedName>
        <fullName evidence="2">Uncharacterized protein</fullName>
    </submittedName>
</protein>
<feature type="region of interest" description="Disordered" evidence="1">
    <location>
        <begin position="98"/>
        <end position="145"/>
    </location>
</feature>
<comment type="caution">
    <text evidence="2">The sequence shown here is derived from an EMBL/GenBank/DDBJ whole genome shotgun (WGS) entry which is preliminary data.</text>
</comment>
<feature type="region of interest" description="Disordered" evidence="1">
    <location>
        <begin position="1"/>
        <end position="25"/>
    </location>
</feature>
<evidence type="ECO:0000256" key="1">
    <source>
        <dbReference type="SAM" id="MobiDB-lite"/>
    </source>
</evidence>
<reference evidence="2" key="1">
    <citation type="submission" date="2020-06" db="EMBL/GenBank/DDBJ databases">
        <authorList>
            <person name="Li T."/>
            <person name="Hu X."/>
            <person name="Zhang T."/>
            <person name="Song X."/>
            <person name="Zhang H."/>
            <person name="Dai N."/>
            <person name="Sheng W."/>
            <person name="Hou X."/>
            <person name="Wei L."/>
        </authorList>
    </citation>
    <scope>NUCLEOTIDE SEQUENCE</scope>
    <source>
        <strain evidence="2">G02</strain>
        <tissue evidence="2">Leaf</tissue>
    </source>
</reference>
<feature type="compositionally biased region" description="Basic and acidic residues" evidence="1">
    <location>
        <begin position="102"/>
        <end position="124"/>
    </location>
</feature>
<reference evidence="2" key="2">
    <citation type="journal article" date="2024" name="Plant">
        <title>Genomic evolution and insights into agronomic trait innovations of Sesamum species.</title>
        <authorList>
            <person name="Miao H."/>
            <person name="Wang L."/>
            <person name="Qu L."/>
            <person name="Liu H."/>
            <person name="Sun Y."/>
            <person name="Le M."/>
            <person name="Wang Q."/>
            <person name="Wei S."/>
            <person name="Zheng Y."/>
            <person name="Lin W."/>
            <person name="Duan Y."/>
            <person name="Cao H."/>
            <person name="Xiong S."/>
            <person name="Wang X."/>
            <person name="Wei L."/>
            <person name="Li C."/>
            <person name="Ma Q."/>
            <person name="Ju M."/>
            <person name="Zhao R."/>
            <person name="Li G."/>
            <person name="Mu C."/>
            <person name="Tian Q."/>
            <person name="Mei H."/>
            <person name="Zhang T."/>
            <person name="Gao T."/>
            <person name="Zhang H."/>
        </authorList>
    </citation>
    <scope>NUCLEOTIDE SEQUENCE</scope>
    <source>
        <strain evidence="2">G02</strain>
    </source>
</reference>
<organism evidence="2">
    <name type="scientific">Sesamum radiatum</name>
    <name type="common">Black benniseed</name>
    <dbReference type="NCBI Taxonomy" id="300843"/>
    <lineage>
        <taxon>Eukaryota</taxon>
        <taxon>Viridiplantae</taxon>
        <taxon>Streptophyta</taxon>
        <taxon>Embryophyta</taxon>
        <taxon>Tracheophyta</taxon>
        <taxon>Spermatophyta</taxon>
        <taxon>Magnoliopsida</taxon>
        <taxon>eudicotyledons</taxon>
        <taxon>Gunneridae</taxon>
        <taxon>Pentapetalae</taxon>
        <taxon>asterids</taxon>
        <taxon>lamiids</taxon>
        <taxon>Lamiales</taxon>
        <taxon>Pedaliaceae</taxon>
        <taxon>Sesamum</taxon>
    </lineage>
</organism>
<name>A0AAW2QIB8_SESRA</name>
<proteinExistence type="predicted"/>
<evidence type="ECO:0000313" key="2">
    <source>
        <dbReference type="EMBL" id="KAL0367595.1"/>
    </source>
</evidence>
<dbReference type="EMBL" id="JACGWJ010000015">
    <property type="protein sequence ID" value="KAL0367595.1"/>
    <property type="molecule type" value="Genomic_DNA"/>
</dbReference>
<feature type="region of interest" description="Disordered" evidence="1">
    <location>
        <begin position="44"/>
        <end position="86"/>
    </location>
</feature>
<dbReference type="AlphaFoldDB" id="A0AAW2QIB8"/>
<accession>A0AAW2QIB8</accession>
<gene>
    <name evidence="2" type="ORF">Sradi_3649600</name>
</gene>